<dbReference type="PANTHER" id="PTHR30203:SF32">
    <property type="entry name" value="CATION EFFLUX SYSTEM PROTEIN CUSC"/>
    <property type="match status" value="1"/>
</dbReference>
<reference evidence="10 11" key="1">
    <citation type="journal article" date="2022" name="Int. J. Syst. Evol. Microbiol.">
        <title>Pseudomonas germanica sp. nov., isolated from Iris germanica rhizomes.</title>
        <authorList>
            <person name="Atanasov K.E."/>
            <person name="Galbis D.M."/>
            <person name="Gallego J."/>
            <person name="Serpico A."/>
            <person name="Bosch M."/>
            <person name="Altabella T."/>
            <person name="Ferrer A."/>
        </authorList>
    </citation>
    <scope>NUCLEOTIDE SEQUENCE [LARGE SCALE GENOMIC DNA]</scope>
    <source>
        <strain evidence="10 11">FIT28</strain>
    </source>
</reference>
<dbReference type="Gene3D" id="1.20.1600.10">
    <property type="entry name" value="Outer membrane efflux proteins (OEP)"/>
    <property type="match status" value="1"/>
</dbReference>
<evidence type="ECO:0000313" key="10">
    <source>
        <dbReference type="EMBL" id="QYY80505.1"/>
    </source>
</evidence>
<keyword evidence="8 9" id="KW-0449">Lipoprotein</keyword>
<evidence type="ECO:0000256" key="5">
    <source>
        <dbReference type="ARBA" id="ARBA00023136"/>
    </source>
</evidence>
<evidence type="ECO:0000256" key="1">
    <source>
        <dbReference type="ARBA" id="ARBA00004459"/>
    </source>
</evidence>
<keyword evidence="3 9" id="KW-1134">Transmembrane beta strand</keyword>
<dbReference type="RefSeq" id="WP_220556758.1">
    <property type="nucleotide sequence ID" value="NZ_CP071586.1"/>
</dbReference>
<keyword evidence="11" id="KW-1185">Reference proteome</keyword>
<protein>
    <submittedName>
        <fullName evidence="10">Efflux transporter outer membrane subunit</fullName>
    </submittedName>
</protein>
<dbReference type="NCBIfam" id="TIGR01845">
    <property type="entry name" value="outer_NodT"/>
    <property type="match status" value="1"/>
</dbReference>
<comment type="subcellular location">
    <subcellularLocation>
        <location evidence="1 9">Cell outer membrane</location>
        <topology evidence="1 9">Lipid-anchor</topology>
    </subcellularLocation>
</comment>
<keyword evidence="7" id="KW-0998">Cell outer membrane</keyword>
<evidence type="ECO:0000256" key="7">
    <source>
        <dbReference type="ARBA" id="ARBA00023237"/>
    </source>
</evidence>
<keyword evidence="5 9" id="KW-0472">Membrane</keyword>
<sequence>MSTYVPLSKQIQSHHRSLLGMCMAMIVAGCSLVPTYQRPSLPVPRSQESTALEVKVGEDMPELSRDEQALITELSPNGELRSLVGLALSYNRDLRLAGLRVKEARAAHGVSRADRLPTVGAGVERDRQHFDNAAAEERYGQDITLATLGFSDFEPDFFGRLRSLSEAARHDYLATTYGQQATRSALVAEVARTYLSQRLTTALKADAQRIDDAQQDTLHLIEEQQRLGAVSVDDVAVQRVAAERAHQQLAVAIANDSSASQALLLLTGYAAALPPFDPEVASAYHDRAAGLADMPSERLLERFDVRQSEESLKAANANIGAARAAFFPSIKLSTGAGLQSDSLRTLFSEGNGTWLFSPQLNVPLFDGGRSRSNLNLAKVRKQMAVAQYEKTIQVAFREMADVLIQRRLVLEQMRGENELRNLAEDKARRALIAYAHGGADRTTVLASTISVNQADIAWRQLRHDLLMNRLNLYRALCGADATPSQRLSENGVSL</sequence>
<evidence type="ECO:0000256" key="4">
    <source>
        <dbReference type="ARBA" id="ARBA00022692"/>
    </source>
</evidence>
<evidence type="ECO:0000256" key="6">
    <source>
        <dbReference type="ARBA" id="ARBA00023139"/>
    </source>
</evidence>
<accession>A0ABX8YKV4</accession>
<evidence type="ECO:0000256" key="2">
    <source>
        <dbReference type="ARBA" id="ARBA00007613"/>
    </source>
</evidence>
<evidence type="ECO:0000313" key="11">
    <source>
        <dbReference type="Proteomes" id="UP000824588"/>
    </source>
</evidence>
<dbReference type="SUPFAM" id="SSF56954">
    <property type="entry name" value="Outer membrane efflux proteins (OEP)"/>
    <property type="match status" value="1"/>
</dbReference>
<keyword evidence="4 9" id="KW-0812">Transmembrane</keyword>
<evidence type="ECO:0000256" key="8">
    <source>
        <dbReference type="ARBA" id="ARBA00023288"/>
    </source>
</evidence>
<dbReference type="EMBL" id="CP071586">
    <property type="protein sequence ID" value="QYY80505.1"/>
    <property type="molecule type" value="Genomic_DNA"/>
</dbReference>
<evidence type="ECO:0000256" key="3">
    <source>
        <dbReference type="ARBA" id="ARBA00022452"/>
    </source>
</evidence>
<dbReference type="InterPro" id="IPR003423">
    <property type="entry name" value="OMP_efflux"/>
</dbReference>
<name>A0ABX8YKV4_9PSED</name>
<dbReference type="InterPro" id="IPR010131">
    <property type="entry name" value="MdtP/NodT-like"/>
</dbReference>
<evidence type="ECO:0000256" key="9">
    <source>
        <dbReference type="RuleBase" id="RU362097"/>
    </source>
</evidence>
<dbReference type="Pfam" id="PF02321">
    <property type="entry name" value="OEP"/>
    <property type="match status" value="2"/>
</dbReference>
<dbReference type="PANTHER" id="PTHR30203">
    <property type="entry name" value="OUTER MEMBRANE CATION EFFLUX PROTEIN"/>
    <property type="match status" value="1"/>
</dbReference>
<dbReference type="Gene3D" id="2.20.200.10">
    <property type="entry name" value="Outer membrane efflux proteins (OEP)"/>
    <property type="match status" value="1"/>
</dbReference>
<proteinExistence type="inferred from homology"/>
<gene>
    <name evidence="10" type="ORF">J0G10_22600</name>
</gene>
<comment type="similarity">
    <text evidence="2 9">Belongs to the outer membrane factor (OMF) (TC 1.B.17) family.</text>
</comment>
<organism evidence="10 11">
    <name type="scientific">Pseudomonas germanica</name>
    <dbReference type="NCBI Taxonomy" id="2815720"/>
    <lineage>
        <taxon>Bacteria</taxon>
        <taxon>Pseudomonadati</taxon>
        <taxon>Pseudomonadota</taxon>
        <taxon>Gammaproteobacteria</taxon>
        <taxon>Pseudomonadales</taxon>
        <taxon>Pseudomonadaceae</taxon>
        <taxon>Pseudomonas</taxon>
    </lineage>
</organism>
<dbReference type="Proteomes" id="UP000824588">
    <property type="component" value="Chromosome"/>
</dbReference>
<keyword evidence="6 9" id="KW-0564">Palmitate</keyword>